<evidence type="ECO:0000313" key="3">
    <source>
        <dbReference type="Proteomes" id="UP000632125"/>
    </source>
</evidence>
<accession>A0A927CR07</accession>
<reference evidence="2" key="1">
    <citation type="submission" date="2020-09" db="EMBL/GenBank/DDBJ databases">
        <title>A novel bacterium of genus Paenibacillus, isolated from South China Sea.</title>
        <authorList>
            <person name="Huang H."/>
            <person name="Mo K."/>
            <person name="Hu Y."/>
        </authorList>
    </citation>
    <scope>NUCLEOTIDE SEQUENCE</scope>
    <source>
        <strain evidence="2">IB182493</strain>
    </source>
</reference>
<feature type="region of interest" description="Disordered" evidence="1">
    <location>
        <begin position="59"/>
        <end position="86"/>
    </location>
</feature>
<keyword evidence="3" id="KW-1185">Reference proteome</keyword>
<protein>
    <submittedName>
        <fullName evidence="2">Uncharacterized protein</fullName>
    </submittedName>
</protein>
<evidence type="ECO:0000256" key="1">
    <source>
        <dbReference type="SAM" id="MobiDB-lite"/>
    </source>
</evidence>
<sequence length="86" mass="9528">MDRNTRSTLEAIGDVLNGLDHLRETIMGDVVPAEALRHFRSSRREALLGLRSVLDRSIEQLAERPSPDSRASTGKKSSRSVPISDE</sequence>
<dbReference type="EMBL" id="JACXIY010000038">
    <property type="protein sequence ID" value="MBD2871920.1"/>
    <property type="molecule type" value="Genomic_DNA"/>
</dbReference>
<organism evidence="2 3">
    <name type="scientific">Paenibacillus arenilitoris</name>
    <dbReference type="NCBI Taxonomy" id="2772299"/>
    <lineage>
        <taxon>Bacteria</taxon>
        <taxon>Bacillati</taxon>
        <taxon>Bacillota</taxon>
        <taxon>Bacilli</taxon>
        <taxon>Bacillales</taxon>
        <taxon>Paenibacillaceae</taxon>
        <taxon>Paenibacillus</taxon>
    </lineage>
</organism>
<dbReference type="Proteomes" id="UP000632125">
    <property type="component" value="Unassembled WGS sequence"/>
</dbReference>
<feature type="compositionally biased region" description="Polar residues" evidence="1">
    <location>
        <begin position="69"/>
        <end position="86"/>
    </location>
</feature>
<gene>
    <name evidence="2" type="ORF">IDH41_25405</name>
</gene>
<evidence type="ECO:0000313" key="2">
    <source>
        <dbReference type="EMBL" id="MBD2871920.1"/>
    </source>
</evidence>
<dbReference type="AlphaFoldDB" id="A0A927CR07"/>
<dbReference type="RefSeq" id="WP_190866159.1">
    <property type="nucleotide sequence ID" value="NZ_JACXIY010000038.1"/>
</dbReference>
<proteinExistence type="predicted"/>
<comment type="caution">
    <text evidence="2">The sequence shown here is derived from an EMBL/GenBank/DDBJ whole genome shotgun (WGS) entry which is preliminary data.</text>
</comment>
<name>A0A927CR07_9BACL</name>